<evidence type="ECO:0000313" key="2">
    <source>
        <dbReference type="Proteomes" id="UP000031668"/>
    </source>
</evidence>
<dbReference type="EMBL" id="JWZT01003092">
    <property type="protein sequence ID" value="KII67762.1"/>
    <property type="molecule type" value="Genomic_DNA"/>
</dbReference>
<sequence>MDTDKDDDFYSSMYSELTSDDINDPFIFSNKLEFWTEKIHDFCRASKSPSFTLSELTEELSYKNLRPSRMHIFHSALKFIIKHLINNRDVIRDYSCQPLDSRVAGLDFLFNKMYEFLSVTSDNIREEEQYYYVPYLEDIGVELCEQFRKEDDKSPFYEILTPQVFYNKCERWGYSFSHQDFHVVLGHLTRQNLAAIKRMEDETVLKLAPNHVTETDVAACRLKKYLLIKINIVTKKPRN</sequence>
<evidence type="ECO:0000313" key="1">
    <source>
        <dbReference type="EMBL" id="KII67762.1"/>
    </source>
</evidence>
<dbReference type="Proteomes" id="UP000031668">
    <property type="component" value="Unassembled WGS sequence"/>
</dbReference>
<accession>A0A0C2N1J1</accession>
<comment type="caution">
    <text evidence="1">The sequence shown here is derived from an EMBL/GenBank/DDBJ whole genome shotgun (WGS) entry which is preliminary data.</text>
</comment>
<proteinExistence type="predicted"/>
<keyword evidence="2" id="KW-1185">Reference proteome</keyword>
<name>A0A0C2N1J1_THEKT</name>
<organism evidence="1 2">
    <name type="scientific">Thelohanellus kitauei</name>
    <name type="common">Myxosporean</name>
    <dbReference type="NCBI Taxonomy" id="669202"/>
    <lineage>
        <taxon>Eukaryota</taxon>
        <taxon>Metazoa</taxon>
        <taxon>Cnidaria</taxon>
        <taxon>Myxozoa</taxon>
        <taxon>Myxosporea</taxon>
        <taxon>Bivalvulida</taxon>
        <taxon>Platysporina</taxon>
        <taxon>Myxobolidae</taxon>
        <taxon>Thelohanellus</taxon>
    </lineage>
</organism>
<gene>
    <name evidence="1" type="ORF">RF11_11594</name>
</gene>
<dbReference type="Pfam" id="PF25880">
    <property type="entry name" value="WHD_CHMP7_1st"/>
    <property type="match status" value="1"/>
</dbReference>
<reference evidence="1 2" key="1">
    <citation type="journal article" date="2014" name="Genome Biol. Evol.">
        <title>The genome of the myxosporean Thelohanellus kitauei shows adaptations to nutrient acquisition within its fish host.</title>
        <authorList>
            <person name="Yang Y."/>
            <person name="Xiong J."/>
            <person name="Zhou Z."/>
            <person name="Huo F."/>
            <person name="Miao W."/>
            <person name="Ran C."/>
            <person name="Liu Y."/>
            <person name="Zhang J."/>
            <person name="Feng J."/>
            <person name="Wang M."/>
            <person name="Wang M."/>
            <person name="Wang L."/>
            <person name="Yao B."/>
        </authorList>
    </citation>
    <scope>NUCLEOTIDE SEQUENCE [LARGE SCALE GENOMIC DNA]</scope>
    <source>
        <strain evidence="1">Wuqing</strain>
    </source>
</reference>
<dbReference type="AlphaFoldDB" id="A0A0C2N1J1"/>
<protein>
    <submittedName>
        <fullName evidence="1">Uncharacterized protein</fullName>
    </submittedName>
</protein>